<feature type="binding site" evidence="12">
    <location>
        <position position="118"/>
    </location>
    <ligand>
        <name>NAD(+)</name>
        <dbReference type="ChEBI" id="CHEBI:57540"/>
    </ligand>
</feature>
<dbReference type="GO" id="GO:0006635">
    <property type="term" value="P:fatty acid beta-oxidation"/>
    <property type="evidence" value="ECO:0007669"/>
    <property type="project" value="TreeGrafter"/>
</dbReference>
<dbReference type="GO" id="GO:0003857">
    <property type="term" value="F:(3S)-3-hydroxyacyl-CoA dehydrogenase (NAD+) activity"/>
    <property type="evidence" value="ECO:0007669"/>
    <property type="project" value="UniProtKB-EC"/>
</dbReference>
<dbReference type="FunFam" id="1.10.1040.10:FF:000019">
    <property type="entry name" value="3-hydroxybutyryl-CoA dehydrogenase FadB2"/>
    <property type="match status" value="1"/>
</dbReference>
<evidence type="ECO:0000313" key="16">
    <source>
        <dbReference type="WBParaSite" id="HCON_00166680-00001"/>
    </source>
</evidence>
<dbReference type="InterPro" id="IPR013328">
    <property type="entry name" value="6PGD_dom2"/>
</dbReference>
<dbReference type="InterPro" id="IPR006176">
    <property type="entry name" value="3-OHacyl-CoA_DH_NAD-bd"/>
</dbReference>
<dbReference type="InterPro" id="IPR022694">
    <property type="entry name" value="3-OHacyl-CoA_DH"/>
</dbReference>
<sequence length="312" mass="34399">MLSTKASSLCRCFSSTSTLYSKVNNVAIIGAGLMGSGIAQVTATAKLNVSLVDQTDELLDKARKSIDTNLRRVAKKKHADDKTAQEALVAGSMSRLHTTTSIEKAVKEADLVIEAIVENIDAKRKLFSEVEKVAKPDAILTTNTSSLRLADIAKNLKSKSNFGGLHFFNPVPVMKLLEVVRHDETSKETFESLLEYGRNIGKTTVACKDTPGFIVNRLLVPYMFEACRMAERGDASMEDIDIAMKLGAGYPMGPFELCDYVGLDTTKFIMDGWHEQYPSEELFKPSKILDKLVKEGKFGRKSGEGFFKYTKS</sequence>
<keyword evidence="15" id="KW-1185">Reference proteome</keyword>
<dbReference type="AlphaFoldDB" id="A0A7I4Z0Q7"/>
<evidence type="ECO:0000256" key="8">
    <source>
        <dbReference type="ARBA" id="ARBA00023098"/>
    </source>
</evidence>
<reference evidence="16" key="1">
    <citation type="submission" date="2020-12" db="UniProtKB">
        <authorList>
            <consortium name="WormBaseParasite"/>
        </authorList>
    </citation>
    <scope>IDENTIFICATION</scope>
    <source>
        <strain evidence="16">MHco3</strain>
    </source>
</reference>
<dbReference type="PIRSF" id="PIRSF000105">
    <property type="entry name" value="HCDH"/>
    <property type="match status" value="1"/>
</dbReference>
<evidence type="ECO:0000256" key="5">
    <source>
        <dbReference type="ARBA" id="ARBA00022832"/>
    </source>
</evidence>
<feature type="binding site" evidence="12">
    <location>
        <position position="123"/>
    </location>
    <ligand>
        <name>NAD(+)</name>
        <dbReference type="ChEBI" id="CHEBI:57540"/>
    </ligand>
</feature>
<dbReference type="Pfam" id="PF00725">
    <property type="entry name" value="3HCDH"/>
    <property type="match status" value="1"/>
</dbReference>
<dbReference type="SUPFAM" id="SSF51735">
    <property type="entry name" value="NAD(P)-binding Rossmann-fold domains"/>
    <property type="match status" value="1"/>
</dbReference>
<dbReference type="InterPro" id="IPR008927">
    <property type="entry name" value="6-PGluconate_DH-like_C_sf"/>
</dbReference>
<dbReference type="EC" id="1.1.1.35" evidence="4"/>
<dbReference type="Gene3D" id="1.10.1040.10">
    <property type="entry name" value="N-(1-d-carboxylethyl)-l-norvaline Dehydrogenase, domain 2"/>
    <property type="match status" value="1"/>
</dbReference>
<evidence type="ECO:0000259" key="13">
    <source>
        <dbReference type="Pfam" id="PF00725"/>
    </source>
</evidence>
<comment type="catalytic activity">
    <reaction evidence="10">
        <text>a (3S)-3-hydroxyacyl-CoA + NAD(+) = a 3-oxoacyl-CoA + NADH + H(+)</text>
        <dbReference type="Rhea" id="RHEA:22432"/>
        <dbReference type="ChEBI" id="CHEBI:15378"/>
        <dbReference type="ChEBI" id="CHEBI:57318"/>
        <dbReference type="ChEBI" id="CHEBI:57540"/>
        <dbReference type="ChEBI" id="CHEBI:57945"/>
        <dbReference type="ChEBI" id="CHEBI:90726"/>
        <dbReference type="EC" id="1.1.1.35"/>
    </reaction>
</comment>
<organism evidence="15 16">
    <name type="scientific">Haemonchus contortus</name>
    <name type="common">Barber pole worm</name>
    <dbReference type="NCBI Taxonomy" id="6289"/>
    <lineage>
        <taxon>Eukaryota</taxon>
        <taxon>Metazoa</taxon>
        <taxon>Ecdysozoa</taxon>
        <taxon>Nematoda</taxon>
        <taxon>Chromadorea</taxon>
        <taxon>Rhabditida</taxon>
        <taxon>Rhabditina</taxon>
        <taxon>Rhabditomorpha</taxon>
        <taxon>Strongyloidea</taxon>
        <taxon>Trichostrongylidae</taxon>
        <taxon>Haemonchus</taxon>
    </lineage>
</organism>
<name>A0A7I4Z0Q7_HAECO</name>
<evidence type="ECO:0000256" key="1">
    <source>
        <dbReference type="ARBA" id="ARBA00004305"/>
    </source>
</evidence>
<evidence type="ECO:0000256" key="3">
    <source>
        <dbReference type="ARBA" id="ARBA00009463"/>
    </source>
</evidence>
<dbReference type="GO" id="GO:0070403">
    <property type="term" value="F:NAD+ binding"/>
    <property type="evidence" value="ECO:0007669"/>
    <property type="project" value="InterPro"/>
</dbReference>
<dbReference type="Proteomes" id="UP000025227">
    <property type="component" value="Unplaced"/>
</dbReference>
<dbReference type="Pfam" id="PF02737">
    <property type="entry name" value="3HCDH_N"/>
    <property type="match status" value="1"/>
</dbReference>
<feature type="binding site" evidence="12">
    <location>
        <position position="301"/>
    </location>
    <ligand>
        <name>NAD(+)</name>
        <dbReference type="ChEBI" id="CHEBI:57540"/>
    </ligand>
</feature>
<evidence type="ECO:0000256" key="9">
    <source>
        <dbReference type="ARBA" id="ARBA00023128"/>
    </source>
</evidence>
<dbReference type="OrthoDB" id="5958943at2759"/>
<dbReference type="InterPro" id="IPR036291">
    <property type="entry name" value="NAD(P)-bd_dom_sf"/>
</dbReference>
<protein>
    <recommendedName>
        <fullName evidence="4">3-hydroxyacyl-CoA dehydrogenase</fullName>
        <ecNumber evidence="4">1.1.1.35</ecNumber>
    </recommendedName>
</protein>
<feature type="binding site" evidence="12">
    <location>
        <position position="145"/>
    </location>
    <ligand>
        <name>NAD(+)</name>
        <dbReference type="ChEBI" id="CHEBI:57540"/>
    </ligand>
</feature>
<dbReference type="PROSITE" id="PS00067">
    <property type="entry name" value="3HCDH"/>
    <property type="match status" value="1"/>
</dbReference>
<dbReference type="OMA" id="MAHPMGP"/>
<evidence type="ECO:0000256" key="12">
    <source>
        <dbReference type="PIRSR" id="PIRSR000105-2"/>
    </source>
</evidence>
<evidence type="ECO:0000256" key="10">
    <source>
        <dbReference type="ARBA" id="ARBA00049556"/>
    </source>
</evidence>
<evidence type="ECO:0000259" key="14">
    <source>
        <dbReference type="Pfam" id="PF02737"/>
    </source>
</evidence>
<feature type="binding site" evidence="12">
    <location>
        <begin position="30"/>
        <end position="35"/>
    </location>
    <ligand>
        <name>NAD(+)</name>
        <dbReference type="ChEBI" id="CHEBI:57540"/>
    </ligand>
</feature>
<feature type="binding site" evidence="12">
    <location>
        <position position="53"/>
    </location>
    <ligand>
        <name>NAD(+)</name>
        <dbReference type="ChEBI" id="CHEBI:57540"/>
    </ligand>
</feature>
<evidence type="ECO:0000313" key="15">
    <source>
        <dbReference type="Proteomes" id="UP000025227"/>
    </source>
</evidence>
<keyword evidence="6" id="KW-0560">Oxidoreductase</keyword>
<dbReference type="FunFam" id="3.40.50.720:FF:000009">
    <property type="entry name" value="Fatty oxidation complex, alpha subunit"/>
    <property type="match status" value="1"/>
</dbReference>
<dbReference type="WBParaSite" id="HCON_00166680-00001">
    <property type="protein sequence ID" value="HCON_00166680-00001"/>
    <property type="gene ID" value="HCON_00166680"/>
</dbReference>
<dbReference type="PANTHER" id="PTHR43561:SF3">
    <property type="entry name" value="HYDROXYACYL-COENZYME A DEHYDROGENASE, MITOCHONDRIAL"/>
    <property type="match status" value="1"/>
</dbReference>
<feature type="binding site" evidence="12">
    <location>
        <position position="169"/>
    </location>
    <ligand>
        <name>NAD(+)</name>
        <dbReference type="ChEBI" id="CHEBI:57540"/>
    </ligand>
</feature>
<feature type="domain" description="3-hydroxyacyl-CoA dehydrogenase NAD binding" evidence="14">
    <location>
        <begin position="25"/>
        <end position="210"/>
    </location>
</feature>
<dbReference type="InterPro" id="IPR052242">
    <property type="entry name" value="Mito_3-hydroxyacyl-CoA_DH"/>
</dbReference>
<evidence type="ECO:0000256" key="6">
    <source>
        <dbReference type="ARBA" id="ARBA00023002"/>
    </source>
</evidence>
<evidence type="ECO:0000256" key="2">
    <source>
        <dbReference type="ARBA" id="ARBA00005005"/>
    </source>
</evidence>
<dbReference type="InterPro" id="IPR006108">
    <property type="entry name" value="3HC_DH_C"/>
</dbReference>
<keyword evidence="8" id="KW-0443">Lipid metabolism</keyword>
<keyword evidence="9" id="KW-0496">Mitochondrion</keyword>
<comment type="pathway">
    <text evidence="2">Lipid metabolism; fatty acid beta-oxidation.</text>
</comment>
<feature type="site" description="Important for catalytic activity" evidence="11">
    <location>
        <position position="166"/>
    </location>
</feature>
<evidence type="ECO:0000256" key="11">
    <source>
        <dbReference type="PIRSR" id="PIRSR000105-1"/>
    </source>
</evidence>
<keyword evidence="5" id="KW-0276">Fatty acid metabolism</keyword>
<dbReference type="Gene3D" id="3.40.50.720">
    <property type="entry name" value="NAD(P)-binding Rossmann-like Domain"/>
    <property type="match status" value="1"/>
</dbReference>
<proteinExistence type="inferred from homology"/>
<dbReference type="InterPro" id="IPR006180">
    <property type="entry name" value="3-OHacyl-CoA_DH_CS"/>
</dbReference>
<comment type="subcellular location">
    <subcellularLocation>
        <location evidence="1">Mitochondrion matrix</location>
    </subcellularLocation>
</comment>
<dbReference type="GO" id="GO:0005759">
    <property type="term" value="C:mitochondrial matrix"/>
    <property type="evidence" value="ECO:0007669"/>
    <property type="project" value="UniProtKB-SubCell"/>
</dbReference>
<feature type="domain" description="3-hydroxyacyl-CoA dehydrogenase C-terminal" evidence="13">
    <location>
        <begin position="212"/>
        <end position="309"/>
    </location>
</feature>
<accession>A0A7I4Z0Q7</accession>
<comment type="similarity">
    <text evidence="3">Belongs to the 3-hydroxyacyl-CoA dehydrogenase family.</text>
</comment>
<evidence type="ECO:0000256" key="4">
    <source>
        <dbReference type="ARBA" id="ARBA00013000"/>
    </source>
</evidence>
<evidence type="ECO:0000256" key="7">
    <source>
        <dbReference type="ARBA" id="ARBA00023027"/>
    </source>
</evidence>
<dbReference type="SUPFAM" id="SSF48179">
    <property type="entry name" value="6-phosphogluconate dehydrogenase C-terminal domain-like"/>
    <property type="match status" value="1"/>
</dbReference>
<keyword evidence="7 12" id="KW-0520">NAD</keyword>
<dbReference type="PANTHER" id="PTHR43561">
    <property type="match status" value="1"/>
</dbReference>